<accession>A0A9P6AXL6</accession>
<dbReference type="AlphaFoldDB" id="A0A9P6AXL6"/>
<sequence length="177" mass="19855">MDEQSTTSEEQLHEVAHYGTLDGRPGALEYSGFQWFLFTSPTPPPVSPPRVPFNPTPTAIQRNESLIKAFKAAPNVLYERYCQFGQLGVLGWCAEFEELISEVKGLGISGDMADATRDCALQTCRDILKLQLDVQMQLIILYLSGQISRLRAFLDQNGDEDYPIPSFPLPSEEYDHP</sequence>
<dbReference type="OrthoDB" id="2626014at2759"/>
<keyword evidence="2" id="KW-1185">Reference proteome</keyword>
<name>A0A9P6AXL6_9AGAM</name>
<proteinExistence type="predicted"/>
<gene>
    <name evidence="1" type="ORF">BS47DRAFT_1329430</name>
</gene>
<dbReference type="Proteomes" id="UP000886523">
    <property type="component" value="Unassembled WGS sequence"/>
</dbReference>
<evidence type="ECO:0000313" key="2">
    <source>
        <dbReference type="Proteomes" id="UP000886523"/>
    </source>
</evidence>
<organism evidence="1 2">
    <name type="scientific">Hydnum rufescens UP504</name>
    <dbReference type="NCBI Taxonomy" id="1448309"/>
    <lineage>
        <taxon>Eukaryota</taxon>
        <taxon>Fungi</taxon>
        <taxon>Dikarya</taxon>
        <taxon>Basidiomycota</taxon>
        <taxon>Agaricomycotina</taxon>
        <taxon>Agaricomycetes</taxon>
        <taxon>Cantharellales</taxon>
        <taxon>Hydnaceae</taxon>
        <taxon>Hydnum</taxon>
    </lineage>
</organism>
<dbReference type="EMBL" id="MU128970">
    <property type="protein sequence ID" value="KAF9513572.1"/>
    <property type="molecule type" value="Genomic_DNA"/>
</dbReference>
<protein>
    <submittedName>
        <fullName evidence="1">Uncharacterized protein</fullName>
    </submittedName>
</protein>
<evidence type="ECO:0000313" key="1">
    <source>
        <dbReference type="EMBL" id="KAF9513572.1"/>
    </source>
</evidence>
<comment type="caution">
    <text evidence="1">The sequence shown here is derived from an EMBL/GenBank/DDBJ whole genome shotgun (WGS) entry which is preliminary data.</text>
</comment>
<reference evidence="1" key="1">
    <citation type="journal article" date="2020" name="Nat. Commun.">
        <title>Large-scale genome sequencing of mycorrhizal fungi provides insights into the early evolution of symbiotic traits.</title>
        <authorList>
            <person name="Miyauchi S."/>
            <person name="Kiss E."/>
            <person name="Kuo A."/>
            <person name="Drula E."/>
            <person name="Kohler A."/>
            <person name="Sanchez-Garcia M."/>
            <person name="Morin E."/>
            <person name="Andreopoulos B."/>
            <person name="Barry K.W."/>
            <person name="Bonito G."/>
            <person name="Buee M."/>
            <person name="Carver A."/>
            <person name="Chen C."/>
            <person name="Cichocki N."/>
            <person name="Clum A."/>
            <person name="Culley D."/>
            <person name="Crous P.W."/>
            <person name="Fauchery L."/>
            <person name="Girlanda M."/>
            <person name="Hayes R.D."/>
            <person name="Keri Z."/>
            <person name="LaButti K."/>
            <person name="Lipzen A."/>
            <person name="Lombard V."/>
            <person name="Magnuson J."/>
            <person name="Maillard F."/>
            <person name="Murat C."/>
            <person name="Nolan M."/>
            <person name="Ohm R.A."/>
            <person name="Pangilinan J."/>
            <person name="Pereira M.F."/>
            <person name="Perotto S."/>
            <person name="Peter M."/>
            <person name="Pfister S."/>
            <person name="Riley R."/>
            <person name="Sitrit Y."/>
            <person name="Stielow J.B."/>
            <person name="Szollosi G."/>
            <person name="Zifcakova L."/>
            <person name="Stursova M."/>
            <person name="Spatafora J.W."/>
            <person name="Tedersoo L."/>
            <person name="Vaario L.M."/>
            <person name="Yamada A."/>
            <person name="Yan M."/>
            <person name="Wang P."/>
            <person name="Xu J."/>
            <person name="Bruns T."/>
            <person name="Baldrian P."/>
            <person name="Vilgalys R."/>
            <person name="Dunand C."/>
            <person name="Henrissat B."/>
            <person name="Grigoriev I.V."/>
            <person name="Hibbett D."/>
            <person name="Nagy L.G."/>
            <person name="Martin F.M."/>
        </authorList>
    </citation>
    <scope>NUCLEOTIDE SEQUENCE</scope>
    <source>
        <strain evidence="1">UP504</strain>
    </source>
</reference>